<dbReference type="Gene3D" id="4.10.1000.10">
    <property type="entry name" value="Zinc finger, CCCH-type"/>
    <property type="match status" value="3"/>
</dbReference>
<feature type="domain" description="C3H1-type" evidence="7">
    <location>
        <begin position="133"/>
        <end position="159"/>
    </location>
</feature>
<proteinExistence type="predicted"/>
<evidence type="ECO:0000256" key="1">
    <source>
        <dbReference type="ARBA" id="ARBA00022723"/>
    </source>
</evidence>
<accession>C5LUY0</accession>
<name>C5LUY0_PERM5</name>
<dbReference type="RefSeq" id="XP_002766763.1">
    <property type="nucleotide sequence ID" value="XM_002766717.1"/>
</dbReference>
<feature type="compositionally biased region" description="Low complexity" evidence="6">
    <location>
        <begin position="36"/>
        <end position="48"/>
    </location>
</feature>
<keyword evidence="3 5" id="KW-0863">Zinc-finger</keyword>
<feature type="zinc finger region" description="C3H1-type" evidence="5">
    <location>
        <begin position="133"/>
        <end position="159"/>
    </location>
</feature>
<feature type="region of interest" description="Disordered" evidence="6">
    <location>
        <begin position="329"/>
        <end position="360"/>
    </location>
</feature>
<sequence>MPVHPSRVQTKLPGMGGVVSTDGTFNRPVDDSAFKSPNMSTPPSSPSSQGEGKLGGRNREVFSKTRMCKFFLRGQCKHGSDCGYAHDWSELRQAPDLRKTKMCQLYRKGQCPNGADCAYAHSRDELRATADVYKTSLCRFWMNGSCNAGSKCRHAHGAHELRTRVPTAAGTDAVLTASTTNRLAEAAAANEDADLMATAASLAATQKASLGSTMAMNDYLEQANLLEQIAKTLEQLNETTGSSGFTAGDEVTLRLRSYTGGRDMVAALLDDPPASAPSVTNTLPTVPMAGMDADAPVFVPRKSISSISSDQLQQLQAIIEEAGYNAPSAAATPVKGPSPVVAPTVQGDSRPRGLSGWKPYEPSNVNSRRLSQIATILEAKRRLSSFSLAPPGIMPGQNLPPMHSPNRGPLA</sequence>
<protein>
    <submittedName>
        <fullName evidence="8">Protein TIS11, putative</fullName>
    </submittedName>
</protein>
<evidence type="ECO:0000313" key="9">
    <source>
        <dbReference type="Proteomes" id="UP000007800"/>
    </source>
</evidence>
<dbReference type="AlphaFoldDB" id="C5LUY0"/>
<keyword evidence="9" id="KW-1185">Reference proteome</keyword>
<feature type="zinc finger region" description="C3H1-type" evidence="5">
    <location>
        <begin position="97"/>
        <end position="124"/>
    </location>
</feature>
<feature type="region of interest" description="Disordered" evidence="6">
    <location>
        <begin position="1"/>
        <end position="56"/>
    </location>
</feature>
<keyword evidence="4 5" id="KW-0862">Zinc</keyword>
<reference evidence="8 9" key="1">
    <citation type="submission" date="2008-07" db="EMBL/GenBank/DDBJ databases">
        <authorList>
            <person name="El-Sayed N."/>
            <person name="Caler E."/>
            <person name="Inman J."/>
            <person name="Amedeo P."/>
            <person name="Hass B."/>
            <person name="Wortman J."/>
        </authorList>
    </citation>
    <scope>NUCLEOTIDE SEQUENCE [LARGE SCALE GENOMIC DNA]</scope>
    <source>
        <strain evidence="9">ATCC 50983 / TXsc</strain>
    </source>
</reference>
<evidence type="ECO:0000256" key="5">
    <source>
        <dbReference type="PROSITE-ProRule" id="PRU00723"/>
    </source>
</evidence>
<dbReference type="EMBL" id="GG685688">
    <property type="protein sequence ID" value="EEQ99480.1"/>
    <property type="molecule type" value="Genomic_DNA"/>
</dbReference>
<feature type="zinc finger region" description="C3H1-type" evidence="5">
    <location>
        <begin position="62"/>
        <end position="89"/>
    </location>
</feature>
<dbReference type="GO" id="GO:0008270">
    <property type="term" value="F:zinc ion binding"/>
    <property type="evidence" value="ECO:0007669"/>
    <property type="project" value="UniProtKB-KW"/>
</dbReference>
<dbReference type="InterPro" id="IPR045877">
    <property type="entry name" value="ZFP36-like"/>
</dbReference>
<dbReference type="SUPFAM" id="SSF90229">
    <property type="entry name" value="CCCH zinc finger"/>
    <property type="match status" value="3"/>
</dbReference>
<evidence type="ECO:0000256" key="4">
    <source>
        <dbReference type="ARBA" id="ARBA00022833"/>
    </source>
</evidence>
<evidence type="ECO:0000256" key="2">
    <source>
        <dbReference type="ARBA" id="ARBA00022737"/>
    </source>
</evidence>
<dbReference type="Pfam" id="PF00642">
    <property type="entry name" value="zf-CCCH"/>
    <property type="match status" value="2"/>
</dbReference>
<dbReference type="InterPro" id="IPR000571">
    <property type="entry name" value="Znf_CCCH"/>
</dbReference>
<evidence type="ECO:0000256" key="3">
    <source>
        <dbReference type="ARBA" id="ARBA00022771"/>
    </source>
</evidence>
<feature type="domain" description="C3H1-type" evidence="7">
    <location>
        <begin position="97"/>
        <end position="124"/>
    </location>
</feature>
<dbReference type="Proteomes" id="UP000007800">
    <property type="component" value="Unassembled WGS sequence"/>
</dbReference>
<dbReference type="PROSITE" id="PS50103">
    <property type="entry name" value="ZF_C3H1"/>
    <property type="match status" value="3"/>
</dbReference>
<keyword evidence="2" id="KW-0677">Repeat</keyword>
<dbReference type="GeneID" id="9050888"/>
<dbReference type="OrthoDB" id="415459at2759"/>
<dbReference type="InParanoid" id="C5LUY0"/>
<dbReference type="PANTHER" id="PTHR12547">
    <property type="entry name" value="CCCH ZINC FINGER/TIS11-RELATED"/>
    <property type="match status" value="1"/>
</dbReference>
<feature type="domain" description="C3H1-type" evidence="7">
    <location>
        <begin position="62"/>
        <end position="89"/>
    </location>
</feature>
<keyword evidence="1 5" id="KW-0479">Metal-binding</keyword>
<dbReference type="GO" id="GO:0003729">
    <property type="term" value="F:mRNA binding"/>
    <property type="evidence" value="ECO:0007669"/>
    <property type="project" value="InterPro"/>
</dbReference>
<evidence type="ECO:0000259" key="7">
    <source>
        <dbReference type="PROSITE" id="PS50103"/>
    </source>
</evidence>
<dbReference type="SMART" id="SM00356">
    <property type="entry name" value="ZnF_C3H1"/>
    <property type="match status" value="3"/>
</dbReference>
<evidence type="ECO:0000313" key="8">
    <source>
        <dbReference type="EMBL" id="EEQ99480.1"/>
    </source>
</evidence>
<organism evidence="9">
    <name type="scientific">Perkinsus marinus (strain ATCC 50983 / TXsc)</name>
    <dbReference type="NCBI Taxonomy" id="423536"/>
    <lineage>
        <taxon>Eukaryota</taxon>
        <taxon>Sar</taxon>
        <taxon>Alveolata</taxon>
        <taxon>Perkinsozoa</taxon>
        <taxon>Perkinsea</taxon>
        <taxon>Perkinsida</taxon>
        <taxon>Perkinsidae</taxon>
        <taxon>Perkinsus</taxon>
    </lineage>
</organism>
<evidence type="ECO:0000256" key="6">
    <source>
        <dbReference type="SAM" id="MobiDB-lite"/>
    </source>
</evidence>
<dbReference type="InterPro" id="IPR036855">
    <property type="entry name" value="Znf_CCCH_sf"/>
</dbReference>
<dbReference type="PANTHER" id="PTHR12547:SF18">
    <property type="entry name" value="PROTEIN TIS11"/>
    <property type="match status" value="1"/>
</dbReference>
<gene>
    <name evidence="8" type="ORF">Pmar_PMAR025868</name>
</gene>
<feature type="region of interest" description="Disordered" evidence="6">
    <location>
        <begin position="389"/>
        <end position="411"/>
    </location>
</feature>